<dbReference type="STRING" id="1254432.SCE1572_12325"/>
<name>S4XS65_SORCE</name>
<reference evidence="3 4" key="1">
    <citation type="journal article" date="2013" name="Sci. Rep.">
        <title>Extraordinary expansion of a Sorangium cellulosum genome from an alkaline milieu.</title>
        <authorList>
            <person name="Han K."/>
            <person name="Li Z.F."/>
            <person name="Peng R."/>
            <person name="Zhu L.P."/>
            <person name="Zhou T."/>
            <person name="Wang L.G."/>
            <person name="Li S.G."/>
            <person name="Zhang X.B."/>
            <person name="Hu W."/>
            <person name="Wu Z.H."/>
            <person name="Qin N."/>
            <person name="Li Y.Z."/>
        </authorList>
    </citation>
    <scope>NUCLEOTIDE SEQUENCE [LARGE SCALE GENOMIC DNA]</scope>
    <source>
        <strain evidence="3 4">So0157-2</strain>
    </source>
</reference>
<dbReference type="EMBL" id="CP003969">
    <property type="protein sequence ID" value="AGP35231.1"/>
    <property type="molecule type" value="Genomic_DNA"/>
</dbReference>
<dbReference type="Proteomes" id="UP000014803">
    <property type="component" value="Chromosome"/>
</dbReference>
<dbReference type="AlphaFoldDB" id="S4XS65"/>
<dbReference type="HOGENOM" id="CLU_1495257_0_0_7"/>
<proteinExistence type="predicted"/>
<protein>
    <submittedName>
        <fullName evidence="3">Uncharacterized protein</fullName>
    </submittedName>
</protein>
<dbReference type="OrthoDB" id="5518175at2"/>
<dbReference type="RefSeq" id="WP_020734437.1">
    <property type="nucleotide sequence ID" value="NC_021658.1"/>
</dbReference>
<feature type="signal peptide" evidence="2">
    <location>
        <begin position="1"/>
        <end position="24"/>
    </location>
</feature>
<organism evidence="3 4">
    <name type="scientific">Sorangium cellulosum So0157-2</name>
    <dbReference type="NCBI Taxonomy" id="1254432"/>
    <lineage>
        <taxon>Bacteria</taxon>
        <taxon>Pseudomonadati</taxon>
        <taxon>Myxococcota</taxon>
        <taxon>Polyangia</taxon>
        <taxon>Polyangiales</taxon>
        <taxon>Polyangiaceae</taxon>
        <taxon>Sorangium</taxon>
    </lineage>
</organism>
<feature type="region of interest" description="Disordered" evidence="1">
    <location>
        <begin position="25"/>
        <end position="54"/>
    </location>
</feature>
<gene>
    <name evidence="3" type="ORF">SCE1572_12325</name>
</gene>
<evidence type="ECO:0000256" key="1">
    <source>
        <dbReference type="SAM" id="MobiDB-lite"/>
    </source>
</evidence>
<evidence type="ECO:0000256" key="2">
    <source>
        <dbReference type="SAM" id="SignalP"/>
    </source>
</evidence>
<keyword evidence="2" id="KW-0732">Signal</keyword>
<dbReference type="PATRIC" id="fig|1254432.3.peg.2760"/>
<evidence type="ECO:0000313" key="3">
    <source>
        <dbReference type="EMBL" id="AGP35231.1"/>
    </source>
</evidence>
<sequence length="181" mass="19287">MKRSGLSRAAAAVIYASAASAASAAPACRSDAPAPPPPPASEASAPRPPVDQALPGELAEGAEQAFGLPIPRRMKVRARFPDAVFAVGEIPAERVANYVRTRVLAGNVETGPAKTIFSRATVKSAPQRMLRVEVVSRAHVSELVVRDETRPPPERGLSVEERWRRNGLTPDGKVLDPTRLE</sequence>
<accession>S4XS65</accession>
<dbReference type="KEGG" id="scu:SCE1572_12325"/>
<feature type="chain" id="PRO_5004525679" evidence="2">
    <location>
        <begin position="25"/>
        <end position="181"/>
    </location>
</feature>
<evidence type="ECO:0000313" key="4">
    <source>
        <dbReference type="Proteomes" id="UP000014803"/>
    </source>
</evidence>